<evidence type="ECO:0000256" key="5">
    <source>
        <dbReference type="ARBA" id="ARBA00022519"/>
    </source>
</evidence>
<dbReference type="InterPro" id="IPR003004">
    <property type="entry name" value="GspF/PilC"/>
</dbReference>
<dbReference type="InterPro" id="IPR042094">
    <property type="entry name" value="T2SS_GspF_sf"/>
</dbReference>
<feature type="domain" description="Type II secretion system protein GspF" evidence="11">
    <location>
        <begin position="63"/>
        <end position="190"/>
    </location>
</feature>
<feature type="transmembrane region" description="Helical" evidence="10">
    <location>
        <begin position="166"/>
        <end position="189"/>
    </location>
</feature>
<evidence type="ECO:0000256" key="4">
    <source>
        <dbReference type="ARBA" id="ARBA00022475"/>
    </source>
</evidence>
<evidence type="ECO:0000256" key="7">
    <source>
        <dbReference type="ARBA" id="ARBA00022989"/>
    </source>
</evidence>
<evidence type="ECO:0000256" key="2">
    <source>
        <dbReference type="ARBA" id="ARBA00005745"/>
    </source>
</evidence>
<dbReference type="GO" id="GO:0005886">
    <property type="term" value="C:plasma membrane"/>
    <property type="evidence" value="ECO:0007669"/>
    <property type="project" value="UniProtKB-SubCell"/>
</dbReference>
<dbReference type="AlphaFoldDB" id="A0A2U0T5C1"/>
<reference evidence="12 13" key="1">
    <citation type="submission" date="2018-05" db="EMBL/GenBank/DDBJ databases">
        <title>Genomic Encyclopedia of Type Strains, Phase IV (KMG-IV): sequencing the most valuable type-strain genomes for metagenomic binning, comparative biology and taxonomic classification.</title>
        <authorList>
            <person name="Goeker M."/>
        </authorList>
    </citation>
    <scope>NUCLEOTIDE SEQUENCE [LARGE SCALE GENOMIC DNA]</scope>
    <source>
        <strain evidence="12 13">DSM 22999</strain>
    </source>
</reference>
<dbReference type="PRINTS" id="PR00812">
    <property type="entry name" value="BCTERIALGSPF"/>
</dbReference>
<dbReference type="PANTHER" id="PTHR30012">
    <property type="entry name" value="GENERAL SECRETION PATHWAY PROTEIN"/>
    <property type="match status" value="1"/>
</dbReference>
<dbReference type="Proteomes" id="UP000245909">
    <property type="component" value="Unassembled WGS sequence"/>
</dbReference>
<dbReference type="PANTHER" id="PTHR30012:SF7">
    <property type="entry name" value="PROTEIN TRANSPORT PROTEIN HOFC HOMOLOG"/>
    <property type="match status" value="1"/>
</dbReference>
<evidence type="ECO:0000256" key="3">
    <source>
        <dbReference type="ARBA" id="ARBA00022448"/>
    </source>
</evidence>
<dbReference type="EMBL" id="QENU01000007">
    <property type="protein sequence ID" value="PVX38811.1"/>
    <property type="molecule type" value="Genomic_DNA"/>
</dbReference>
<feature type="transmembrane region" description="Helical" evidence="10">
    <location>
        <begin position="220"/>
        <end position="237"/>
    </location>
</feature>
<dbReference type="PROSITE" id="PS00874">
    <property type="entry name" value="T2SP_F"/>
    <property type="match status" value="1"/>
</dbReference>
<sequence length="342" mass="38996">MKLKLYRWKATDHLNQRQQGMIVAESESAAKQVLFSRGLQHLRVQHNIQLFNKPKQAEICDLLTQLATLLNAAVPLKTCLQILLQNCVNIPLNQWLRGSIADIESGLSFSQSLESQKLEKQNAFLSTQERQLIKIGEITGKLATVCQQISEHKQQVLSLQRKMQKILLYPAIILITSLILTALLLIFIVPQFAEMYGEKQTELPMFTAILLALSNGLQHYFWHIVILFALAIWLIKYQLRHSLKINQYKAKMMTRLPILGKILSLSRLVLFCRSLQLMLQSGVPLNQALQSFLPQKKAWQPQMLAQEDIVLIHEVENMLHGITQGHSFSSSVSANLFPMQAQ</sequence>
<evidence type="ECO:0000256" key="1">
    <source>
        <dbReference type="ARBA" id="ARBA00004429"/>
    </source>
</evidence>
<organism evidence="12 13">
    <name type="scientific">Alitibacter langaaensis DSM 22999</name>
    <dbReference type="NCBI Taxonomy" id="1122935"/>
    <lineage>
        <taxon>Bacteria</taxon>
        <taxon>Pseudomonadati</taxon>
        <taxon>Pseudomonadota</taxon>
        <taxon>Gammaproteobacteria</taxon>
        <taxon>Pasteurellales</taxon>
        <taxon>Pasteurellaceae</taxon>
        <taxon>Alitibacter</taxon>
    </lineage>
</organism>
<evidence type="ECO:0000259" key="11">
    <source>
        <dbReference type="Pfam" id="PF00482"/>
    </source>
</evidence>
<comment type="caution">
    <text evidence="12">The sequence shown here is derived from an EMBL/GenBank/DDBJ whole genome shotgun (WGS) entry which is preliminary data.</text>
</comment>
<dbReference type="InterPro" id="IPR001992">
    <property type="entry name" value="T2SS_GspF/T4SS_PilC_CS"/>
</dbReference>
<comment type="subcellular location">
    <subcellularLocation>
        <location evidence="1 9">Cell inner membrane</location>
        <topology evidence="1 9">Multi-pass membrane protein</topology>
    </subcellularLocation>
</comment>
<keyword evidence="8 10" id="KW-0472">Membrane</keyword>
<keyword evidence="6 9" id="KW-0812">Transmembrane</keyword>
<keyword evidence="7 10" id="KW-1133">Transmembrane helix</keyword>
<dbReference type="Pfam" id="PF00482">
    <property type="entry name" value="T2SSF"/>
    <property type="match status" value="1"/>
</dbReference>
<evidence type="ECO:0000313" key="12">
    <source>
        <dbReference type="EMBL" id="PVX38811.1"/>
    </source>
</evidence>
<comment type="similarity">
    <text evidence="2 9">Belongs to the GSP F family.</text>
</comment>
<name>A0A2U0T5C1_9PAST</name>
<dbReference type="Gene3D" id="1.20.81.30">
    <property type="entry name" value="Type II secretion system (T2SS), domain F"/>
    <property type="match status" value="2"/>
</dbReference>
<evidence type="ECO:0000256" key="9">
    <source>
        <dbReference type="RuleBase" id="RU003923"/>
    </source>
</evidence>
<dbReference type="GO" id="GO:0015628">
    <property type="term" value="P:protein secretion by the type II secretion system"/>
    <property type="evidence" value="ECO:0007669"/>
    <property type="project" value="TreeGrafter"/>
</dbReference>
<evidence type="ECO:0000256" key="8">
    <source>
        <dbReference type="ARBA" id="ARBA00023136"/>
    </source>
</evidence>
<protein>
    <submittedName>
        <fullName evidence="12">Protein transport protein HofC</fullName>
    </submittedName>
</protein>
<evidence type="ECO:0000313" key="13">
    <source>
        <dbReference type="Proteomes" id="UP000245909"/>
    </source>
</evidence>
<proteinExistence type="inferred from homology"/>
<evidence type="ECO:0000256" key="6">
    <source>
        <dbReference type="ARBA" id="ARBA00022692"/>
    </source>
</evidence>
<evidence type="ECO:0000256" key="10">
    <source>
        <dbReference type="SAM" id="Phobius"/>
    </source>
</evidence>
<keyword evidence="3 9" id="KW-0813">Transport</keyword>
<accession>A0A2U0T5C1</accession>
<keyword evidence="5" id="KW-0997">Cell inner membrane</keyword>
<dbReference type="InterPro" id="IPR018076">
    <property type="entry name" value="T2SS_GspF_dom"/>
</dbReference>
<gene>
    <name evidence="12" type="ORF">C8D76_10732</name>
</gene>
<keyword evidence="13" id="KW-1185">Reference proteome</keyword>
<keyword evidence="4" id="KW-1003">Cell membrane</keyword>